<sequence length="272" mass="29194">MALAPTDYVRAAYTEDRGECGSDWTSLRRRVCGAFVDSDRTGRPLRLGRRRDHCRLCAYIGAARNIRVDTRFGISRRHVEFAHDGDVGAGGVAAASRLSGGDHGGAVARLHRTERYVGARVARTSTVPAEPDATPRCRVRAGTAADLSGRDRQWHGNDGLCVAAVCVRARVARAFAARLRARAASHADSLRGRVLSGFRAWLDGPVLPAGSAARHSNVRLARALFSAADDLEILGLRGAVAEYDSGQASSALQQKRLGWRIGKAARAQGSSW</sequence>
<dbReference type="STRING" id="1777143.AWB82_01471"/>
<accession>A0A157ZYZ2</accession>
<keyword evidence="2" id="KW-1185">Reference proteome</keyword>
<organism evidence="1 2">
    <name type="scientific">Caballeronia glebae</name>
    <dbReference type="NCBI Taxonomy" id="1777143"/>
    <lineage>
        <taxon>Bacteria</taxon>
        <taxon>Pseudomonadati</taxon>
        <taxon>Pseudomonadota</taxon>
        <taxon>Betaproteobacteria</taxon>
        <taxon>Burkholderiales</taxon>
        <taxon>Burkholderiaceae</taxon>
        <taxon>Caballeronia</taxon>
    </lineage>
</organism>
<gene>
    <name evidence="1" type="ORF">AWB82_01471</name>
</gene>
<dbReference type="EMBL" id="FCOJ02000007">
    <property type="protein sequence ID" value="SAK50758.1"/>
    <property type="molecule type" value="Genomic_DNA"/>
</dbReference>
<protein>
    <submittedName>
        <fullName evidence="1">Uncharacterized protein</fullName>
    </submittedName>
</protein>
<name>A0A157ZYZ2_9BURK</name>
<reference evidence="1" key="1">
    <citation type="submission" date="2016-01" db="EMBL/GenBank/DDBJ databases">
        <authorList>
            <person name="Peeters C."/>
        </authorList>
    </citation>
    <scope>NUCLEOTIDE SEQUENCE [LARGE SCALE GENOMIC DNA]</scope>
    <source>
        <strain evidence="1">LMG 29325</strain>
    </source>
</reference>
<evidence type="ECO:0000313" key="1">
    <source>
        <dbReference type="EMBL" id="SAK50758.1"/>
    </source>
</evidence>
<proteinExistence type="predicted"/>
<evidence type="ECO:0000313" key="2">
    <source>
        <dbReference type="Proteomes" id="UP000054596"/>
    </source>
</evidence>
<dbReference type="Proteomes" id="UP000054596">
    <property type="component" value="Unassembled WGS sequence"/>
</dbReference>
<dbReference type="AlphaFoldDB" id="A0A157ZYZ2"/>
<comment type="caution">
    <text evidence="1">The sequence shown here is derived from an EMBL/GenBank/DDBJ whole genome shotgun (WGS) entry which is preliminary data.</text>
</comment>